<evidence type="ECO:0008006" key="4">
    <source>
        <dbReference type="Google" id="ProtNLM"/>
    </source>
</evidence>
<reference evidence="2 3" key="1">
    <citation type="submission" date="2021-01" db="EMBL/GenBank/DDBJ databases">
        <title>Actinoplanes sp. nov. LDG1-01 isolated from lichen.</title>
        <authorList>
            <person name="Saeng-In P."/>
            <person name="Phongsopitanun W."/>
            <person name="Kanchanasin P."/>
            <person name="Yuki M."/>
            <person name="Kudo T."/>
            <person name="Ohkuma M."/>
            <person name="Tanasupawat S."/>
        </authorList>
    </citation>
    <scope>NUCLEOTIDE SEQUENCE [LARGE SCALE GENOMIC DNA]</scope>
    <source>
        <strain evidence="2 3">LDG1-01</strain>
    </source>
</reference>
<protein>
    <recommendedName>
        <fullName evidence="4">PASTA domain-containing protein</fullName>
    </recommendedName>
</protein>
<dbReference type="Proteomes" id="UP000598996">
    <property type="component" value="Unassembled WGS sequence"/>
</dbReference>
<keyword evidence="3" id="KW-1185">Reference proteome</keyword>
<comment type="caution">
    <text evidence="2">The sequence shown here is derived from an EMBL/GenBank/DDBJ whole genome shotgun (WGS) entry which is preliminary data.</text>
</comment>
<gene>
    <name evidence="2" type="ORF">JKJ07_18610</name>
</gene>
<name>A0ABS1VNK1_9ACTN</name>
<evidence type="ECO:0000256" key="1">
    <source>
        <dbReference type="SAM" id="Phobius"/>
    </source>
</evidence>
<feature type="transmembrane region" description="Helical" evidence="1">
    <location>
        <begin position="41"/>
        <end position="59"/>
    </location>
</feature>
<accession>A0ABS1VNK1</accession>
<evidence type="ECO:0000313" key="2">
    <source>
        <dbReference type="EMBL" id="MBL7256312.1"/>
    </source>
</evidence>
<evidence type="ECO:0000313" key="3">
    <source>
        <dbReference type="Proteomes" id="UP000598996"/>
    </source>
</evidence>
<sequence length="261" mass="27744">MSAPLSQLLEHVLEGEPPVGDEVDAVLRRADKLRRRRTQGILGLGAVTAGIIVALGYVLTSTLLAPRPATLEAVPTTAGIVAVTPPPLLSRAPATAPAASDAVLEVIEPLVEGRELRIVAGSAERGNGWRRYEIADVDGRSRGTVEVAVFDVRKKWCFPVAADPDECARPDRAAGLEFVRYDDVSDADRQVRQTIARRLGDGRTVAVMAAGERDAGAQRGKPGLTGAQVEQVATDERVFDAFGRKEACGKGCPDFSTPVED</sequence>
<keyword evidence="1" id="KW-0812">Transmembrane</keyword>
<dbReference type="RefSeq" id="WP_202992853.1">
    <property type="nucleotide sequence ID" value="NZ_JAENHO010000005.1"/>
</dbReference>
<keyword evidence="1" id="KW-1133">Transmembrane helix</keyword>
<proteinExistence type="predicted"/>
<dbReference type="EMBL" id="JAENHO010000005">
    <property type="protein sequence ID" value="MBL7256312.1"/>
    <property type="molecule type" value="Genomic_DNA"/>
</dbReference>
<organism evidence="2 3">
    <name type="scientific">Paractinoplanes lichenicola</name>
    <dbReference type="NCBI Taxonomy" id="2802976"/>
    <lineage>
        <taxon>Bacteria</taxon>
        <taxon>Bacillati</taxon>
        <taxon>Actinomycetota</taxon>
        <taxon>Actinomycetes</taxon>
        <taxon>Micromonosporales</taxon>
        <taxon>Micromonosporaceae</taxon>
        <taxon>Paractinoplanes</taxon>
    </lineage>
</organism>
<keyword evidence="1" id="KW-0472">Membrane</keyword>